<comment type="caution">
    <text evidence="2">The sequence shown here is derived from an EMBL/GenBank/DDBJ whole genome shotgun (WGS) entry which is preliminary data.</text>
</comment>
<accession>A0AAE0G4R6</accession>
<dbReference type="AlphaFoldDB" id="A0AAE0G4R6"/>
<reference evidence="2 3" key="1">
    <citation type="journal article" date="2015" name="Genome Biol. Evol.">
        <title>Comparative Genomics of a Bacterivorous Green Alga Reveals Evolutionary Causalities and Consequences of Phago-Mixotrophic Mode of Nutrition.</title>
        <authorList>
            <person name="Burns J.A."/>
            <person name="Paasch A."/>
            <person name="Narechania A."/>
            <person name="Kim E."/>
        </authorList>
    </citation>
    <scope>NUCLEOTIDE SEQUENCE [LARGE SCALE GENOMIC DNA]</scope>
    <source>
        <strain evidence="2 3">PLY_AMNH</strain>
    </source>
</reference>
<dbReference type="Proteomes" id="UP001190700">
    <property type="component" value="Unassembled WGS sequence"/>
</dbReference>
<gene>
    <name evidence="2" type="ORF">CYMTET_20159</name>
</gene>
<keyword evidence="3" id="KW-1185">Reference proteome</keyword>
<evidence type="ECO:0000256" key="1">
    <source>
        <dbReference type="SAM" id="MobiDB-lite"/>
    </source>
</evidence>
<protein>
    <submittedName>
        <fullName evidence="2">Uncharacterized protein</fullName>
    </submittedName>
</protein>
<feature type="non-terminal residue" evidence="2">
    <location>
        <position position="245"/>
    </location>
</feature>
<name>A0AAE0G4R6_9CHLO</name>
<feature type="region of interest" description="Disordered" evidence="1">
    <location>
        <begin position="95"/>
        <end position="128"/>
    </location>
</feature>
<evidence type="ECO:0000313" key="3">
    <source>
        <dbReference type="Proteomes" id="UP001190700"/>
    </source>
</evidence>
<organism evidence="2 3">
    <name type="scientific">Cymbomonas tetramitiformis</name>
    <dbReference type="NCBI Taxonomy" id="36881"/>
    <lineage>
        <taxon>Eukaryota</taxon>
        <taxon>Viridiplantae</taxon>
        <taxon>Chlorophyta</taxon>
        <taxon>Pyramimonadophyceae</taxon>
        <taxon>Pyramimonadales</taxon>
        <taxon>Pyramimonadaceae</taxon>
        <taxon>Cymbomonas</taxon>
    </lineage>
</organism>
<sequence>MLGQEEEELEEAFCELIKQTPFLRAPCVSSLPHAKSDFPSEHFDWYDRHRGSSRSSGGEAICESVAGYVAPADTNLDPPISSIKDRRNDIVQLEDARTASEDATEQGQDPPRIPQHREPPKPSKQHFQQPRLEPIGHSLAAAEIRENIFCPEQTPSQRRGCDSHRLAPSLPHTDMKDVVEVTARILCPPQETEPHHVGEPGEGQLRHLMRLDTRGRGNVNGTERVVVAMLTPAEKALLSCRAQKL</sequence>
<proteinExistence type="predicted"/>
<dbReference type="EMBL" id="LGRX02009706">
    <property type="protein sequence ID" value="KAK3271498.1"/>
    <property type="molecule type" value="Genomic_DNA"/>
</dbReference>
<evidence type="ECO:0000313" key="2">
    <source>
        <dbReference type="EMBL" id="KAK3271498.1"/>
    </source>
</evidence>